<evidence type="ECO:0000313" key="2">
    <source>
        <dbReference type="EMBL" id="MPM89854.1"/>
    </source>
</evidence>
<dbReference type="Pfam" id="PF13155">
    <property type="entry name" value="Toprim_2"/>
    <property type="match status" value="1"/>
</dbReference>
<gene>
    <name evidence="2" type="ORF">SDC9_136969</name>
</gene>
<proteinExistence type="predicted"/>
<reference evidence="2" key="1">
    <citation type="submission" date="2019-08" db="EMBL/GenBank/DDBJ databases">
        <authorList>
            <person name="Kucharzyk K."/>
            <person name="Murdoch R.W."/>
            <person name="Higgins S."/>
            <person name="Loffler F."/>
        </authorList>
    </citation>
    <scope>NUCLEOTIDE SEQUENCE</scope>
</reference>
<dbReference type="Gene3D" id="3.40.1360.10">
    <property type="match status" value="1"/>
</dbReference>
<organism evidence="2">
    <name type="scientific">bioreactor metagenome</name>
    <dbReference type="NCBI Taxonomy" id="1076179"/>
    <lineage>
        <taxon>unclassified sequences</taxon>
        <taxon>metagenomes</taxon>
        <taxon>ecological metagenomes</taxon>
    </lineage>
</organism>
<dbReference type="InterPro" id="IPR025054">
    <property type="entry name" value="DUF3991"/>
</dbReference>
<dbReference type="SUPFAM" id="SSF57783">
    <property type="entry name" value="Zinc beta-ribbon"/>
    <property type="match status" value="1"/>
</dbReference>
<dbReference type="AlphaFoldDB" id="A0A645DK81"/>
<protein>
    <recommendedName>
        <fullName evidence="1">DUF3991 domain-containing protein</fullName>
    </recommendedName>
</protein>
<evidence type="ECO:0000259" key="1">
    <source>
        <dbReference type="Pfam" id="PF13154"/>
    </source>
</evidence>
<comment type="caution">
    <text evidence="2">The sequence shown here is derived from an EMBL/GenBank/DDBJ whole genome shotgun (WGS) entry which is preliminary data.</text>
</comment>
<sequence length="321" mass="36539">MPYVEPEDIIRAKQIDLLSYLQACEPSNLVRVSGDTYCTKEHDSLKISHGKWCWWSQGVGGKTALDYLIKVKQLSFVEAVQQLIGQTAIKPSAFSYAPKGENTAEKKLILPDLCDYPSRAKQYLMSRGIDEEILDYCIKSGSIREDKRYHNALFIGFDMQNQAKYCSVRSTVGTYRGEATGSDKHYSFKLFSDIPRDTLHLFESAIDLLSYATLMKMKGYDWKDENLLSLAGVYMPQKELKQSKIPIALSRYLEDYPHIKTVVLHLDNDRAGRLASEAIRAVMPAGYHVRDAPPPAGKDCNDYLLFWLGDRINTNERSIER</sequence>
<dbReference type="Pfam" id="PF13154">
    <property type="entry name" value="DUF3991"/>
    <property type="match status" value="1"/>
</dbReference>
<dbReference type="EMBL" id="VSSQ01037223">
    <property type="protein sequence ID" value="MPM89854.1"/>
    <property type="molecule type" value="Genomic_DNA"/>
</dbReference>
<accession>A0A645DK81</accession>
<name>A0A645DK81_9ZZZZ</name>
<feature type="domain" description="DUF3991" evidence="1">
    <location>
        <begin position="123"/>
        <end position="190"/>
    </location>
</feature>